<evidence type="ECO:0000313" key="1">
    <source>
        <dbReference type="EMBL" id="GFU60756.1"/>
    </source>
</evidence>
<dbReference type="AlphaFoldDB" id="A0A8X6QZK5"/>
<organism evidence="1 2">
    <name type="scientific">Nephila pilipes</name>
    <name type="common">Giant wood spider</name>
    <name type="synonym">Nephila maculata</name>
    <dbReference type="NCBI Taxonomy" id="299642"/>
    <lineage>
        <taxon>Eukaryota</taxon>
        <taxon>Metazoa</taxon>
        <taxon>Ecdysozoa</taxon>
        <taxon>Arthropoda</taxon>
        <taxon>Chelicerata</taxon>
        <taxon>Arachnida</taxon>
        <taxon>Araneae</taxon>
        <taxon>Araneomorphae</taxon>
        <taxon>Entelegynae</taxon>
        <taxon>Araneoidea</taxon>
        <taxon>Nephilidae</taxon>
        <taxon>Nephila</taxon>
    </lineage>
</organism>
<proteinExistence type="predicted"/>
<comment type="caution">
    <text evidence="1">The sequence shown here is derived from an EMBL/GenBank/DDBJ whole genome shotgun (WGS) entry which is preliminary data.</text>
</comment>
<protein>
    <submittedName>
        <fullName evidence="1">Uncharacterized protein</fullName>
    </submittedName>
</protein>
<feature type="non-terminal residue" evidence="1">
    <location>
        <position position="1"/>
    </location>
</feature>
<reference evidence="1" key="1">
    <citation type="submission" date="2020-08" db="EMBL/GenBank/DDBJ databases">
        <title>Multicomponent nature underlies the extraordinary mechanical properties of spider dragline silk.</title>
        <authorList>
            <person name="Kono N."/>
            <person name="Nakamura H."/>
            <person name="Mori M."/>
            <person name="Yoshida Y."/>
            <person name="Ohtoshi R."/>
            <person name="Malay A.D."/>
            <person name="Moran D.A.P."/>
            <person name="Tomita M."/>
            <person name="Numata K."/>
            <person name="Arakawa K."/>
        </authorList>
    </citation>
    <scope>NUCLEOTIDE SEQUENCE</scope>
</reference>
<keyword evidence="2" id="KW-1185">Reference proteome</keyword>
<name>A0A8X6QZK5_NEPPI</name>
<sequence>EWGPHHEEKRHFMVPPDKDDEWRLVKLALHFWGCPNIDDAADRKEVNHTH</sequence>
<gene>
    <name evidence="1" type="ORF">NPIL_380151</name>
</gene>
<evidence type="ECO:0000313" key="2">
    <source>
        <dbReference type="Proteomes" id="UP000887013"/>
    </source>
</evidence>
<dbReference type="EMBL" id="BMAW01040717">
    <property type="protein sequence ID" value="GFU60756.1"/>
    <property type="molecule type" value="Genomic_DNA"/>
</dbReference>
<dbReference type="Proteomes" id="UP000887013">
    <property type="component" value="Unassembled WGS sequence"/>
</dbReference>
<accession>A0A8X6QZK5</accession>